<dbReference type="InterPro" id="IPR022601">
    <property type="entry name" value="DUF3160"/>
</dbReference>
<organism evidence="2 3">
    <name type="scientific">Candidatus Falkowbacteria bacterium RIFOXYD2_FULL_34_120</name>
    <dbReference type="NCBI Taxonomy" id="1798007"/>
    <lineage>
        <taxon>Bacteria</taxon>
        <taxon>Candidatus Falkowiibacteriota</taxon>
    </lineage>
</organism>
<dbReference type="SMART" id="SM01325">
    <property type="entry name" value="DUF3160"/>
    <property type="match status" value="1"/>
</dbReference>
<feature type="transmembrane region" description="Helical" evidence="1">
    <location>
        <begin position="7"/>
        <end position="28"/>
    </location>
</feature>
<keyword evidence="1" id="KW-1133">Transmembrane helix</keyword>
<evidence type="ECO:0000256" key="1">
    <source>
        <dbReference type="SAM" id="Phobius"/>
    </source>
</evidence>
<name>A0A1F5TR01_9BACT</name>
<evidence type="ECO:0000313" key="2">
    <source>
        <dbReference type="EMBL" id="OGF41227.1"/>
    </source>
</evidence>
<accession>A0A1F5TR01</accession>
<protein>
    <recommendedName>
        <fullName evidence="4">DUF3160 domain-containing protein</fullName>
    </recommendedName>
</protein>
<proteinExistence type="predicted"/>
<dbReference type="Pfam" id="PF11369">
    <property type="entry name" value="DUF3160"/>
    <property type="match status" value="1"/>
</dbReference>
<dbReference type="AlphaFoldDB" id="A0A1F5TR01"/>
<comment type="caution">
    <text evidence="2">The sequence shown here is derived from an EMBL/GenBank/DDBJ whole genome shotgun (WGS) entry which is preliminary data.</text>
</comment>
<dbReference type="EMBL" id="MFGO01000012">
    <property type="protein sequence ID" value="OGF41227.1"/>
    <property type="molecule type" value="Genomic_DNA"/>
</dbReference>
<dbReference type="Proteomes" id="UP000177579">
    <property type="component" value="Unassembled WGS sequence"/>
</dbReference>
<reference evidence="2 3" key="1">
    <citation type="journal article" date="2016" name="Nat. Commun.">
        <title>Thousands of microbial genomes shed light on interconnected biogeochemical processes in an aquifer system.</title>
        <authorList>
            <person name="Anantharaman K."/>
            <person name="Brown C.T."/>
            <person name="Hug L.A."/>
            <person name="Sharon I."/>
            <person name="Castelle C.J."/>
            <person name="Probst A.J."/>
            <person name="Thomas B.C."/>
            <person name="Singh A."/>
            <person name="Wilkins M.J."/>
            <person name="Karaoz U."/>
            <person name="Brodie E.L."/>
            <person name="Williams K.H."/>
            <person name="Hubbard S.S."/>
            <person name="Banfield J.F."/>
        </authorList>
    </citation>
    <scope>NUCLEOTIDE SEQUENCE [LARGE SCALE GENOMIC DNA]</scope>
</reference>
<evidence type="ECO:0000313" key="3">
    <source>
        <dbReference type="Proteomes" id="UP000177579"/>
    </source>
</evidence>
<evidence type="ECO:0008006" key="4">
    <source>
        <dbReference type="Google" id="ProtNLM"/>
    </source>
</evidence>
<keyword evidence="1" id="KW-0812">Transmembrane</keyword>
<sequence length="825" mass="95148">MQKNQKIILNILIIVFIAVLAFLAFVYWNQQKEKQNILTMAQEQKDTEKDGVEIQEYNLWKFDLVRPAFAQIKKDENQVRPSVPFYEISADELENLQSFIKEENIDFSEEQIRALEGDGFFLAENNIINDQSSWGNKDDFVDAYNIFDGNSNQYYRQPNNAIFITSDLALHLYHILIDRSFQRMEETRFQPMLFAMTKVLFIDSINKYNTATDSRLKDSYKRLSAYYLVPLVVLDAGTNSADVDLKPEDFENFAEFLDAQDRQKIAASGEKLIFSLPEKKYADMDLGEDIYELAKSELELIQASKGMEKSSIFSPLRPDFINDYSQFKPRSHYTKNDILKSYFVAMMWYGRMGFTLSSPDLTRDALLITGQINNLRVGDEKLSKMWSDMSEVINFFVGEVDDLTAYEYSGVMKEISGDSNVSEEEFTKNDFMERFIAKAKSDLPAPRIVSEALAVYDDGGQRDKLLADIKQFRFMGQRFTPDAYIINNLTQGVGAPDPETGQLLPTMPTALMPLHIIAPENKAVKNYLDEWINNPLRIEKQGRESEKIIAKKTKKLIAEFAGYPADAWSQNIYWSWLDCFRSLLSGYGAGYPVFMQNDSWMKKNISTVLGSFTELKHDTLLYAKQSYAELGGGGDNPDKLPPVVKGYVEPDIDFWNKIIALAEVTKNGLEKRDIFPQEFKYKYESFIDSAKFFREITEKELENKKISDEDFEKLRTINIVLSRIVEPINGQELTQKEKRAGIIADIHTDVVHQEILYEATGKPFIIYVAIQDVNGTRLTRGLVFNHYEFTDKLDERLADEDWQALVYEKKDMMPVSDKWSQELIK</sequence>
<gene>
    <name evidence="2" type="ORF">A2531_00950</name>
</gene>
<keyword evidence="1" id="KW-0472">Membrane</keyword>